<comment type="caution">
    <text evidence="1">The sequence shown here is derived from an EMBL/GenBank/DDBJ whole genome shotgun (WGS) entry which is preliminary data.</text>
</comment>
<dbReference type="Proteomes" id="UP000565205">
    <property type="component" value="Unassembled WGS sequence"/>
</dbReference>
<name>A0A850NT09_9PROT</name>
<proteinExistence type="predicted"/>
<reference evidence="1 2" key="1">
    <citation type="submission" date="2020-06" db="EMBL/GenBank/DDBJ databases">
        <title>Description of novel acetic acid bacteria.</title>
        <authorList>
            <person name="Sombolestani A."/>
        </authorList>
    </citation>
    <scope>NUCLEOTIDE SEQUENCE [LARGE SCALE GENOMIC DNA]</scope>
    <source>
        <strain evidence="1 2">LMG 26838</strain>
    </source>
</reference>
<accession>A0A850NT09</accession>
<evidence type="ECO:0000313" key="2">
    <source>
        <dbReference type="Proteomes" id="UP000565205"/>
    </source>
</evidence>
<feature type="non-terminal residue" evidence="1">
    <location>
        <position position="99"/>
    </location>
</feature>
<protein>
    <submittedName>
        <fullName evidence="1">Tetratricopeptide repeat protein</fullName>
    </submittedName>
</protein>
<gene>
    <name evidence="1" type="ORF">HUK83_17150</name>
</gene>
<sequence>MSPAPHLDPLGNPVSPGEPATLAAIDAFVRGFLGYRPEIADILAAAEAEPTHALAQAYAGLLHLLSETGSIPEPARIAHARADAARTTATPREACAIDA</sequence>
<dbReference type="EMBL" id="JABXXQ010000619">
    <property type="protein sequence ID" value="NVN32054.1"/>
    <property type="molecule type" value="Genomic_DNA"/>
</dbReference>
<organism evidence="1 2">
    <name type="scientific">Endobacter medicaginis</name>
    <dbReference type="NCBI Taxonomy" id="1181271"/>
    <lineage>
        <taxon>Bacteria</taxon>
        <taxon>Pseudomonadati</taxon>
        <taxon>Pseudomonadota</taxon>
        <taxon>Alphaproteobacteria</taxon>
        <taxon>Acetobacterales</taxon>
        <taxon>Acetobacteraceae</taxon>
        <taxon>Endobacter</taxon>
    </lineage>
</organism>
<evidence type="ECO:0000313" key="1">
    <source>
        <dbReference type="EMBL" id="NVN32054.1"/>
    </source>
</evidence>
<dbReference type="AlphaFoldDB" id="A0A850NT09"/>